<dbReference type="OrthoDB" id="8023757at2759"/>
<comment type="caution">
    <text evidence="1">The sequence shown here is derived from an EMBL/GenBank/DDBJ whole genome shotgun (WGS) entry which is preliminary data.</text>
</comment>
<organism evidence="1 2">
    <name type="scientific">Araneus ventricosus</name>
    <name type="common">Orbweaver spider</name>
    <name type="synonym">Epeira ventricosa</name>
    <dbReference type="NCBI Taxonomy" id="182803"/>
    <lineage>
        <taxon>Eukaryota</taxon>
        <taxon>Metazoa</taxon>
        <taxon>Ecdysozoa</taxon>
        <taxon>Arthropoda</taxon>
        <taxon>Chelicerata</taxon>
        <taxon>Arachnida</taxon>
        <taxon>Araneae</taxon>
        <taxon>Araneomorphae</taxon>
        <taxon>Entelegynae</taxon>
        <taxon>Araneoidea</taxon>
        <taxon>Araneidae</taxon>
        <taxon>Araneus</taxon>
    </lineage>
</organism>
<evidence type="ECO:0008006" key="3">
    <source>
        <dbReference type="Google" id="ProtNLM"/>
    </source>
</evidence>
<proteinExistence type="predicted"/>
<protein>
    <recommendedName>
        <fullName evidence="3">RNase H type-1 domain-containing protein</fullName>
    </recommendedName>
</protein>
<dbReference type="Proteomes" id="UP000499080">
    <property type="component" value="Unassembled WGS sequence"/>
</dbReference>
<dbReference type="Pfam" id="PF05380">
    <property type="entry name" value="Peptidase_A17"/>
    <property type="match status" value="1"/>
</dbReference>
<dbReference type="PANTHER" id="PTHR47331">
    <property type="entry name" value="PHD-TYPE DOMAIN-CONTAINING PROTEIN"/>
    <property type="match status" value="1"/>
</dbReference>
<gene>
    <name evidence="1" type="ORF">AVEN_133347_1</name>
</gene>
<dbReference type="PANTHER" id="PTHR47331:SF5">
    <property type="entry name" value="RIBONUCLEASE H"/>
    <property type="match status" value="1"/>
</dbReference>
<accession>A0A4Y2DK24</accession>
<reference evidence="1 2" key="1">
    <citation type="journal article" date="2019" name="Sci. Rep.">
        <title>Orb-weaving spider Araneus ventricosus genome elucidates the spidroin gene catalogue.</title>
        <authorList>
            <person name="Kono N."/>
            <person name="Nakamura H."/>
            <person name="Ohtoshi R."/>
            <person name="Moran D.A.P."/>
            <person name="Shinohara A."/>
            <person name="Yoshida Y."/>
            <person name="Fujiwara M."/>
            <person name="Mori M."/>
            <person name="Tomita M."/>
            <person name="Arakawa K."/>
        </authorList>
    </citation>
    <scope>NUCLEOTIDE SEQUENCE [LARGE SCALE GENOMIC DNA]</scope>
</reference>
<dbReference type="InterPro" id="IPR008042">
    <property type="entry name" value="Retrotrans_Pao"/>
</dbReference>
<dbReference type="EMBL" id="BGPR01000382">
    <property type="protein sequence ID" value="GBM17091.1"/>
    <property type="molecule type" value="Genomic_DNA"/>
</dbReference>
<evidence type="ECO:0000313" key="1">
    <source>
        <dbReference type="EMBL" id="GBM17091.1"/>
    </source>
</evidence>
<dbReference type="AlphaFoldDB" id="A0A4Y2DK24"/>
<evidence type="ECO:0000313" key="2">
    <source>
        <dbReference type="Proteomes" id="UP000499080"/>
    </source>
</evidence>
<name>A0A4Y2DK24_ARAVE</name>
<keyword evidence="2" id="KW-1185">Reference proteome</keyword>
<sequence length="123" mass="13791">MHRYCDVSGKVYSEVAYFRIIPRGKDAETVVVVFGAAKTRVNPVEPVTIPRIELCSAFLLARLSASNLDTLPIQNNGVYLWSDSQIVLSWMHMPPKNGNQFVLNRMARIFGSIGPVESHCRNL</sequence>